<proteinExistence type="predicted"/>
<dbReference type="InterPro" id="IPR002121">
    <property type="entry name" value="HRDC_dom"/>
</dbReference>
<dbReference type="InterPro" id="IPR044876">
    <property type="entry name" value="HRDC_dom_sf"/>
</dbReference>
<dbReference type="Pfam" id="PF01612">
    <property type="entry name" value="DNA_pol_A_exo1"/>
    <property type="match status" value="1"/>
</dbReference>
<reference evidence="3" key="1">
    <citation type="journal article" date="2019" name="Int. J. Syst. Evol. Microbiol.">
        <title>The Global Catalogue of Microorganisms (GCM) 10K type strain sequencing project: providing services to taxonomists for standard genome sequencing and annotation.</title>
        <authorList>
            <consortium name="The Broad Institute Genomics Platform"/>
            <consortium name="The Broad Institute Genome Sequencing Center for Infectious Disease"/>
            <person name="Wu L."/>
            <person name="Ma J."/>
        </authorList>
    </citation>
    <scope>NUCLEOTIDE SEQUENCE [LARGE SCALE GENOMIC DNA]</scope>
    <source>
        <strain evidence="3">JCM 14546</strain>
    </source>
</reference>
<dbReference type="SMART" id="SM00474">
    <property type="entry name" value="35EXOc"/>
    <property type="match status" value="1"/>
</dbReference>
<dbReference type="Pfam" id="PF00570">
    <property type="entry name" value="HRDC"/>
    <property type="match status" value="1"/>
</dbReference>
<sequence length="403" mass="44054">MSSSTLSPDEASLPLLENPAGGVPEVVDTVPRLRVAAKRLAAGTGPVAVDAERASGIRYGHRAMLVQLKRAGAGIVLIDPEALPDLSIVDEALRGTEWILHAATQDLPCLNERGMRPDALFDTELAAKLLGYERFGLAAVVARTLGVRLAKEHSNVDWSTRPLPAEWLNYAALDVEVLIEVADILQEQLLQAGKAEYAQEEFEALLDFRPRTYREPWRRTSGLGTLKSKRALARVREMWELRDEVARSRDIAPSKLLRDRDMVEIAGTRISSPEDIRKVRGARSLSKAGLRRLYLAIVHADGLPEAELPGRRSPDGEPRAQVDRMLVKARLDAMKPAVARIAEDLGMTHDLVVPPSLVKQLAGLTNVGRPSDVSRFLRTHGARNWQADLVSSALSEAAAGVEG</sequence>
<dbReference type="InterPro" id="IPR002562">
    <property type="entry name" value="3'-5'_exonuclease_dom"/>
</dbReference>
<evidence type="ECO:0000313" key="3">
    <source>
        <dbReference type="Proteomes" id="UP001500755"/>
    </source>
</evidence>
<dbReference type="SUPFAM" id="SSF47819">
    <property type="entry name" value="HRDC-like"/>
    <property type="match status" value="1"/>
</dbReference>
<dbReference type="Pfam" id="PF18305">
    <property type="entry name" value="DNA_pol_A_exoN"/>
    <property type="match status" value="1"/>
</dbReference>
<protein>
    <submittedName>
        <fullName evidence="2">Ribonuclease D</fullName>
    </submittedName>
</protein>
<dbReference type="EMBL" id="BAAANO010000013">
    <property type="protein sequence ID" value="GAA2006028.1"/>
    <property type="molecule type" value="Genomic_DNA"/>
</dbReference>
<evidence type="ECO:0000259" key="1">
    <source>
        <dbReference type="PROSITE" id="PS50967"/>
    </source>
</evidence>
<dbReference type="InterPro" id="IPR051086">
    <property type="entry name" value="RNase_D-like"/>
</dbReference>
<dbReference type="InterPro" id="IPR036397">
    <property type="entry name" value="RNaseH_sf"/>
</dbReference>
<dbReference type="SUPFAM" id="SSF53098">
    <property type="entry name" value="Ribonuclease H-like"/>
    <property type="match status" value="1"/>
</dbReference>
<dbReference type="CDD" id="cd06142">
    <property type="entry name" value="RNaseD_exo"/>
    <property type="match status" value="1"/>
</dbReference>
<feature type="domain" description="HRDC" evidence="1">
    <location>
        <begin position="228"/>
        <end position="307"/>
    </location>
</feature>
<dbReference type="Proteomes" id="UP001500755">
    <property type="component" value="Unassembled WGS sequence"/>
</dbReference>
<dbReference type="InterPro" id="IPR010997">
    <property type="entry name" value="HRDC-like_sf"/>
</dbReference>
<accession>A0ABP5EVE6</accession>
<dbReference type="Gene3D" id="3.30.420.10">
    <property type="entry name" value="Ribonuclease H-like superfamily/Ribonuclease H"/>
    <property type="match status" value="1"/>
</dbReference>
<dbReference type="InterPro" id="IPR041605">
    <property type="entry name" value="Exo_C"/>
</dbReference>
<dbReference type="RefSeq" id="WP_344308412.1">
    <property type="nucleotide sequence ID" value="NZ_BAAANO010000013.1"/>
</dbReference>
<gene>
    <name evidence="2" type="ORF">GCM10009755_14950</name>
</gene>
<dbReference type="PROSITE" id="PS50967">
    <property type="entry name" value="HRDC"/>
    <property type="match status" value="1"/>
</dbReference>
<dbReference type="PANTHER" id="PTHR47649">
    <property type="entry name" value="RIBONUCLEASE D"/>
    <property type="match status" value="1"/>
</dbReference>
<dbReference type="Gene3D" id="1.10.150.80">
    <property type="entry name" value="HRDC domain"/>
    <property type="match status" value="2"/>
</dbReference>
<organism evidence="2 3">
    <name type="scientific">Brevibacterium samyangense</name>
    <dbReference type="NCBI Taxonomy" id="366888"/>
    <lineage>
        <taxon>Bacteria</taxon>
        <taxon>Bacillati</taxon>
        <taxon>Actinomycetota</taxon>
        <taxon>Actinomycetes</taxon>
        <taxon>Micrococcales</taxon>
        <taxon>Brevibacteriaceae</taxon>
        <taxon>Brevibacterium</taxon>
    </lineage>
</organism>
<dbReference type="InterPro" id="IPR012337">
    <property type="entry name" value="RNaseH-like_sf"/>
</dbReference>
<dbReference type="PANTHER" id="PTHR47649:SF1">
    <property type="entry name" value="RIBONUCLEASE D"/>
    <property type="match status" value="1"/>
</dbReference>
<name>A0ABP5EVE6_9MICO</name>
<keyword evidence="3" id="KW-1185">Reference proteome</keyword>
<comment type="caution">
    <text evidence="2">The sequence shown here is derived from an EMBL/GenBank/DDBJ whole genome shotgun (WGS) entry which is preliminary data.</text>
</comment>
<evidence type="ECO:0000313" key="2">
    <source>
        <dbReference type="EMBL" id="GAA2006028.1"/>
    </source>
</evidence>